<sequence length="53" mass="6323">MSTKRTALMLRLRPEDREVIKKLAKYYDIAEADVIKILIREYMKNHKIEVDSS</sequence>
<accession>C3NE11</accession>
<dbReference type="EMBL" id="CP001403">
    <property type="protein sequence ID" value="ACP45550.1"/>
    <property type="molecule type" value="Genomic_DNA"/>
</dbReference>
<gene>
    <name evidence="1" type="ordered locus">YG5714_1284</name>
</gene>
<dbReference type="KEGG" id="siy:YG5714_1284"/>
<dbReference type="CDD" id="cd22234">
    <property type="entry name" value="RHH_MobB-like"/>
    <property type="match status" value="1"/>
</dbReference>
<proteinExistence type="predicted"/>
<reference evidence="1 2" key="1">
    <citation type="journal article" date="2009" name="Proc. Natl. Acad. Sci. U.S.A.">
        <title>Biogeography of the Sulfolobus islandicus pan-genome.</title>
        <authorList>
            <person name="Reno M.L."/>
            <person name="Held N.L."/>
            <person name="Fields C.J."/>
            <person name="Burke P.V."/>
            <person name="Whitaker R.J."/>
        </authorList>
    </citation>
    <scope>NUCLEOTIDE SEQUENCE [LARGE SCALE GENOMIC DNA]</scope>
    <source>
        <strain evidence="2">Y.G.57.14 / Yellowstone #1</strain>
    </source>
</reference>
<evidence type="ECO:0000313" key="2">
    <source>
        <dbReference type="Proteomes" id="UP000002308"/>
    </source>
</evidence>
<organism evidence="1 2">
    <name type="scientific">Saccharolobus islandicus (strain Y.G.57.14 / Yellowstone #1)</name>
    <name type="common">Sulfolobus islandicus</name>
    <dbReference type="NCBI Taxonomy" id="439386"/>
    <lineage>
        <taxon>Archaea</taxon>
        <taxon>Thermoproteota</taxon>
        <taxon>Thermoprotei</taxon>
        <taxon>Sulfolobales</taxon>
        <taxon>Sulfolobaceae</taxon>
        <taxon>Saccharolobus</taxon>
    </lineage>
</organism>
<dbReference type="RefSeq" id="WP_012716139.1">
    <property type="nucleotide sequence ID" value="NC_012622.1"/>
</dbReference>
<dbReference type="Proteomes" id="UP000002308">
    <property type="component" value="Chromosome"/>
</dbReference>
<dbReference type="GeneID" id="7807510"/>
<dbReference type="AlphaFoldDB" id="C3NE11"/>
<name>C3NE11_SACI7</name>
<dbReference type="HOGENOM" id="CLU_210077_0_0_2"/>
<protein>
    <recommendedName>
        <fullName evidence="3">CopG domain protein DNA-binding domain protein</fullName>
    </recommendedName>
</protein>
<evidence type="ECO:0008006" key="3">
    <source>
        <dbReference type="Google" id="ProtNLM"/>
    </source>
</evidence>
<evidence type="ECO:0000313" key="1">
    <source>
        <dbReference type="EMBL" id="ACP45550.1"/>
    </source>
</evidence>